<feature type="domain" description="Glycoside hydrolase family 65 central catalytic" evidence="4">
    <location>
        <begin position="291"/>
        <end position="650"/>
    </location>
</feature>
<dbReference type="Gene3D" id="1.50.10.10">
    <property type="match status" value="1"/>
</dbReference>
<evidence type="ECO:0000259" key="4">
    <source>
        <dbReference type="Pfam" id="PF03632"/>
    </source>
</evidence>
<gene>
    <name evidence="7" type="ORF">R82641_BJNNKPBH_00390</name>
</gene>
<dbReference type="Gene3D" id="2.70.98.40">
    <property type="entry name" value="Glycoside hydrolase, family 65, N-terminal domain"/>
    <property type="match status" value="1"/>
</dbReference>
<evidence type="ECO:0000259" key="5">
    <source>
        <dbReference type="Pfam" id="PF03633"/>
    </source>
</evidence>
<feature type="domain" description="Glycoside hydrolase family 65 N-terminal" evidence="6">
    <location>
        <begin position="14"/>
        <end position="214"/>
    </location>
</feature>
<dbReference type="PANTHER" id="PTHR11051:SF8">
    <property type="entry name" value="PROTEIN-GLUCOSYLGALACTOSYLHYDROXYLYSINE GLUCOSIDASE"/>
    <property type="match status" value="1"/>
</dbReference>
<comment type="caution">
    <text evidence="7">The sequence shown here is derived from an EMBL/GenBank/DDBJ whole genome shotgun (WGS) entry which is preliminary data.</text>
</comment>
<evidence type="ECO:0000256" key="3">
    <source>
        <dbReference type="ARBA" id="ARBA00022679"/>
    </source>
</evidence>
<reference evidence="7 8" key="1">
    <citation type="submission" date="2023-10" db="EMBL/GenBank/DDBJ databases">
        <authorList>
            <person name="Botero Cardona J."/>
        </authorList>
    </citation>
    <scope>NUCLEOTIDE SEQUENCE [LARGE SCALE GENOMIC DNA]</scope>
    <source>
        <strain evidence="7 8">R-82641</strain>
    </source>
</reference>
<dbReference type="InterPro" id="IPR008928">
    <property type="entry name" value="6-hairpin_glycosidase_sf"/>
</dbReference>
<evidence type="ECO:0000259" key="6">
    <source>
        <dbReference type="Pfam" id="PF03636"/>
    </source>
</evidence>
<dbReference type="InterPro" id="IPR017045">
    <property type="entry name" value="Malt_Pase/Glycosyl_Hdrlase"/>
</dbReference>
<dbReference type="EMBL" id="CAUZLY010000003">
    <property type="protein sequence ID" value="CAK1232953.1"/>
    <property type="molecule type" value="Genomic_DNA"/>
</dbReference>
<dbReference type="GO" id="GO:0047656">
    <property type="term" value="F:alpha,alpha-trehalose phosphorylase activity"/>
    <property type="evidence" value="ECO:0007669"/>
    <property type="project" value="UniProtKB-EC"/>
</dbReference>
<keyword evidence="3 7" id="KW-0808">Transferase</keyword>
<keyword evidence="2 7" id="KW-0328">Glycosyltransferase</keyword>
<evidence type="ECO:0000256" key="1">
    <source>
        <dbReference type="ARBA" id="ARBA00006768"/>
    </source>
</evidence>
<dbReference type="InterPro" id="IPR005195">
    <property type="entry name" value="Glyco_hydro_65_M"/>
</dbReference>
<dbReference type="Proteomes" id="UP001314200">
    <property type="component" value="Unassembled WGS sequence"/>
</dbReference>
<dbReference type="SUPFAM" id="SSF74650">
    <property type="entry name" value="Galactose mutarotase-like"/>
    <property type="match status" value="1"/>
</dbReference>
<name>A0ABN9YMZ1_9LACO</name>
<comment type="similarity">
    <text evidence="1">Belongs to the glycosyl hydrolase 65 family.</text>
</comment>
<organism evidence="7 8">
    <name type="scientific">Fructobacillus cardui</name>
    <dbReference type="NCBI Taxonomy" id="2893170"/>
    <lineage>
        <taxon>Bacteria</taxon>
        <taxon>Bacillati</taxon>
        <taxon>Bacillota</taxon>
        <taxon>Bacilli</taxon>
        <taxon>Lactobacillales</taxon>
        <taxon>Lactobacillaceae</taxon>
        <taxon>Fructobacillus</taxon>
    </lineage>
</organism>
<dbReference type="Gene3D" id="2.60.420.10">
    <property type="entry name" value="Maltose phosphorylase, domain 3"/>
    <property type="match status" value="1"/>
</dbReference>
<feature type="domain" description="Glycoside hydrolase family 65 C-terminal" evidence="5">
    <location>
        <begin position="665"/>
        <end position="722"/>
    </location>
</feature>
<dbReference type="SUPFAM" id="SSF48208">
    <property type="entry name" value="Six-hairpin glycosidases"/>
    <property type="match status" value="1"/>
</dbReference>
<evidence type="ECO:0000313" key="7">
    <source>
        <dbReference type="EMBL" id="CAK1232953.1"/>
    </source>
</evidence>
<accession>A0ABN9YMZ1</accession>
<sequence length="730" mass="83449">MHNRKLILSLKDINSNKKGNIAAIFSLSNGYMGIQASDPITGANDVGTLVNGFFEYSPITYGEPAAFYPKNNQTIVSLPSLRKIRLLDENNHSFNFSELKNISLDLSNGQLTEVYEVSNQGGEKIEMTVASAIDQKKLAFYGIKFSFKPISYQGKLVVDKHYKIERKNNDGVGEVEDPRKTRLVKSISKHIISSDDFREVIKIETKESQQSVTIEGYSTSEKMLTKRALKTGFDITYIYKVSEGVKNKGVSIEQNSFDKIKEHSHKFWEDVWNQSEVTVSGNDEINLALHFNIFQLNQATGRDGKTNIAAKGLTGSGYEGHTFWDTEMYMLPYFIYTNPEFARNLLIYRYHTLTFARKRAKELGIKHGALFAWRSINGEETSAYYPASTAAYHINGDIAYAIGKYYEATDDDDFMEKYGFEILLETARFWREFGSWTEKGGKKQFEFLTVTGPDEYTAMVDNNYFTNRMAENNLKLAYTVGLRLAKSNQKVFDRLNSSESELREFHHIADNIYFPMNAQYQINAQDDSFFSKPVWPFNKTPKTKYPLLLHYHPLNIYRYQVNKQADTILADFLFPETITDSQLRREFEYYETITTHDSSLSRSIFSAVAARMGKVNHAYRYFTDTVRLDLTDLQGNTEDGLHLANLGGSWLDVVQGFAGMQVSSQGLLKIIPHLPAEWDSFQIRLAFKKRLLDIVIDKSQTQIVLLSGDPMEIVINQSQQTLTKIIKINN</sequence>
<dbReference type="Pfam" id="PF03636">
    <property type="entry name" value="Glyco_hydro_65N"/>
    <property type="match status" value="1"/>
</dbReference>
<dbReference type="InterPro" id="IPR005196">
    <property type="entry name" value="Glyco_hydro_65_N"/>
</dbReference>
<dbReference type="Pfam" id="PF03632">
    <property type="entry name" value="Glyco_hydro_65m"/>
    <property type="match status" value="1"/>
</dbReference>
<proteinExistence type="inferred from homology"/>
<keyword evidence="8" id="KW-1185">Reference proteome</keyword>
<evidence type="ECO:0000256" key="2">
    <source>
        <dbReference type="ARBA" id="ARBA00022676"/>
    </source>
</evidence>
<dbReference type="PANTHER" id="PTHR11051">
    <property type="entry name" value="GLYCOSYL HYDROLASE-RELATED"/>
    <property type="match status" value="1"/>
</dbReference>
<dbReference type="InterPro" id="IPR037018">
    <property type="entry name" value="GH65_N"/>
</dbReference>
<dbReference type="RefSeq" id="WP_288846079.1">
    <property type="nucleotide sequence ID" value="NZ_CAUZLS010000001.1"/>
</dbReference>
<evidence type="ECO:0000313" key="8">
    <source>
        <dbReference type="Proteomes" id="UP001314200"/>
    </source>
</evidence>
<dbReference type="EC" id="2.4.1.64" evidence="7"/>
<dbReference type="InterPro" id="IPR005194">
    <property type="entry name" value="Glyco_hydro_65_C"/>
</dbReference>
<protein>
    <submittedName>
        <fullName evidence="7">Kojibiose phosphorylase YcjT (ATH1)</fullName>
        <ecNumber evidence="7">2.4.1.64</ecNumber>
    </submittedName>
</protein>
<dbReference type="InterPro" id="IPR012341">
    <property type="entry name" value="6hp_glycosidase-like_sf"/>
</dbReference>
<dbReference type="PIRSF" id="PIRSF036289">
    <property type="entry name" value="Glycosyl_hydrolase_malt_phosph"/>
    <property type="match status" value="1"/>
</dbReference>
<dbReference type="Pfam" id="PF03633">
    <property type="entry name" value="Glyco_hydro_65C"/>
    <property type="match status" value="1"/>
</dbReference>
<dbReference type="InterPro" id="IPR011013">
    <property type="entry name" value="Gal_mutarotase_sf_dom"/>
</dbReference>